<dbReference type="AlphaFoldDB" id="A0A1J5UIQ5"/>
<organism evidence="2 3">
    <name type="scientific">Bathymodiolus thermophilus thioautotrophic gill symbiont</name>
    <dbReference type="NCBI Taxonomy" id="2360"/>
    <lineage>
        <taxon>Bacteria</taxon>
        <taxon>Pseudomonadati</taxon>
        <taxon>Pseudomonadota</taxon>
        <taxon>Gammaproteobacteria</taxon>
        <taxon>sulfur-oxidizing symbionts</taxon>
    </lineage>
</organism>
<proteinExistence type="predicted"/>
<evidence type="ECO:0000256" key="1">
    <source>
        <dbReference type="SAM" id="Phobius"/>
    </source>
</evidence>
<keyword evidence="1" id="KW-1133">Transmembrane helix</keyword>
<comment type="caution">
    <text evidence="2">The sequence shown here is derived from an EMBL/GenBank/DDBJ whole genome shotgun (WGS) entry which is preliminary data.</text>
</comment>
<sequence length="238" mass="26706">MTFKNIFFGFFKTLLLAVIFYSSLLYAAGNMFLELQGYPYTNHNFRPYFFTKDATTGDLIKIPGTQDSFQFKTYNLGIQADVDSYNAEVKPVLLEWSEEGDPFEQESVYASRLSNNIVQDVERDLDNGMLSKEVHVATYEGRIEAVSYAQSPEITAPEIETIAANPAGLITDQTTVVKGGGSALLDSMARTYKEEGVDRIRLYSSRHDNYYADRGWQSDTEDGACGGLEIPPLFPELF</sequence>
<name>A0A1J5UIQ5_9GAMM</name>
<dbReference type="Proteomes" id="UP000182798">
    <property type="component" value="Unassembled WGS sequence"/>
</dbReference>
<gene>
    <name evidence="2" type="ORF">BGC33_14445</name>
</gene>
<dbReference type="EMBL" id="MIQH01000839">
    <property type="protein sequence ID" value="OIR24151.1"/>
    <property type="molecule type" value="Genomic_DNA"/>
</dbReference>
<reference evidence="3" key="1">
    <citation type="submission" date="2016-09" db="EMBL/GenBank/DDBJ databases">
        <title>Genome Sequence of Bathymodiolus thermophilus sulfur-oxidizing gill endosymbiont.</title>
        <authorList>
            <person name="Ponnudurai R."/>
            <person name="Kleiner M."/>
            <person name="Sayavedra L."/>
            <person name="Thuermer A."/>
            <person name="Felbeck H."/>
            <person name="Schlueter R."/>
            <person name="Schweder T."/>
            <person name="Markert S."/>
        </authorList>
    </citation>
    <scope>NUCLEOTIDE SEQUENCE [LARGE SCALE GENOMIC DNA]</scope>
    <source>
        <strain evidence="3">BAT/CrabSpa'14</strain>
    </source>
</reference>
<accession>A0A1J5UIQ5</accession>
<feature type="transmembrane region" description="Helical" evidence="1">
    <location>
        <begin position="6"/>
        <end position="28"/>
    </location>
</feature>
<dbReference type="InterPro" id="IPR016181">
    <property type="entry name" value="Acyl_CoA_acyltransferase"/>
</dbReference>
<evidence type="ECO:0000313" key="3">
    <source>
        <dbReference type="Proteomes" id="UP000182798"/>
    </source>
</evidence>
<keyword evidence="1" id="KW-0472">Membrane</keyword>
<keyword evidence="1" id="KW-0812">Transmembrane</keyword>
<evidence type="ECO:0000313" key="2">
    <source>
        <dbReference type="EMBL" id="OIR24151.1"/>
    </source>
</evidence>
<dbReference type="SUPFAM" id="SSF55729">
    <property type="entry name" value="Acyl-CoA N-acyltransferases (Nat)"/>
    <property type="match status" value="1"/>
</dbReference>
<protein>
    <submittedName>
        <fullName evidence="2">Uncharacterized protein</fullName>
    </submittedName>
</protein>
<dbReference type="OrthoDB" id="9789605at2"/>